<sequence length="232" mass="26396">MLSLSTTLLNHNMKFFAAPHPPLRRPPFAMSSPPPELVFSNSVQNMDDWARRTGIPLTTADALGTNYARAHRWLVRLKTQLVQEHGWRDIVPQDPRMLFSIECPHPHLAGIARSPTLRLQIPVNASSFFSPDRRVQWEMVFHSAVFPYMRHTVPPVADLLHLLQCLLTGLLVLVKEEFVPGEGVLRTIRGLPPIEWVSSHEQMLKTIFGSTHYRALFRAAGDKRVAFKLERG</sequence>
<dbReference type="OrthoDB" id="3209743at2759"/>
<accession>A0A4Y9ZFP7</accession>
<reference evidence="1 2" key="1">
    <citation type="submission" date="2019-02" db="EMBL/GenBank/DDBJ databases">
        <title>Genome sequencing of the rare red list fungi Dentipellis fragilis.</title>
        <authorList>
            <person name="Buettner E."/>
            <person name="Kellner H."/>
        </authorList>
    </citation>
    <scope>NUCLEOTIDE SEQUENCE [LARGE SCALE GENOMIC DNA]</scope>
    <source>
        <strain evidence="1 2">DSM 105465</strain>
    </source>
</reference>
<evidence type="ECO:0000313" key="1">
    <source>
        <dbReference type="EMBL" id="TFY72713.1"/>
    </source>
</evidence>
<dbReference type="EMBL" id="SEOQ01000007">
    <property type="protein sequence ID" value="TFY72713.1"/>
    <property type="molecule type" value="Genomic_DNA"/>
</dbReference>
<organism evidence="1 2">
    <name type="scientific">Dentipellis fragilis</name>
    <dbReference type="NCBI Taxonomy" id="205917"/>
    <lineage>
        <taxon>Eukaryota</taxon>
        <taxon>Fungi</taxon>
        <taxon>Dikarya</taxon>
        <taxon>Basidiomycota</taxon>
        <taxon>Agaricomycotina</taxon>
        <taxon>Agaricomycetes</taxon>
        <taxon>Russulales</taxon>
        <taxon>Hericiaceae</taxon>
        <taxon>Dentipellis</taxon>
    </lineage>
</organism>
<evidence type="ECO:0000313" key="2">
    <source>
        <dbReference type="Proteomes" id="UP000298327"/>
    </source>
</evidence>
<protein>
    <submittedName>
        <fullName evidence="1">Uncharacterized protein</fullName>
    </submittedName>
</protein>
<name>A0A4Y9ZFP7_9AGAM</name>
<comment type="caution">
    <text evidence="1">The sequence shown here is derived from an EMBL/GenBank/DDBJ whole genome shotgun (WGS) entry which is preliminary data.</text>
</comment>
<dbReference type="Proteomes" id="UP000298327">
    <property type="component" value="Unassembled WGS sequence"/>
</dbReference>
<dbReference type="AlphaFoldDB" id="A0A4Y9ZFP7"/>
<gene>
    <name evidence="1" type="ORF">EVG20_g286</name>
</gene>
<proteinExistence type="predicted"/>
<keyword evidence="2" id="KW-1185">Reference proteome</keyword>